<evidence type="ECO:0000256" key="1">
    <source>
        <dbReference type="ARBA" id="ARBA00004141"/>
    </source>
</evidence>
<feature type="transmembrane region" description="Helical" evidence="7">
    <location>
        <begin position="9"/>
        <end position="30"/>
    </location>
</feature>
<evidence type="ECO:0000256" key="4">
    <source>
        <dbReference type="ARBA" id="ARBA00022692"/>
    </source>
</evidence>
<evidence type="ECO:0000256" key="7">
    <source>
        <dbReference type="SAM" id="Phobius"/>
    </source>
</evidence>
<dbReference type="NCBIfam" id="TIGR03023">
    <property type="entry name" value="WcaJ_sugtrans"/>
    <property type="match status" value="1"/>
</dbReference>
<keyword evidence="6 7" id="KW-0472">Membrane</keyword>
<dbReference type="RefSeq" id="WP_343331438.1">
    <property type="nucleotide sequence ID" value="NZ_JAPOHD010000005.1"/>
</dbReference>
<dbReference type="EMBL" id="JAPOHD010000005">
    <property type="protein sequence ID" value="MCY1719101.1"/>
    <property type="molecule type" value="Genomic_DNA"/>
</dbReference>
<keyword evidence="10" id="KW-1185">Reference proteome</keyword>
<organism evidence="9 10">
    <name type="scientific">Draconibacterium aestuarii</name>
    <dbReference type="NCBI Taxonomy" id="2998507"/>
    <lineage>
        <taxon>Bacteria</taxon>
        <taxon>Pseudomonadati</taxon>
        <taxon>Bacteroidota</taxon>
        <taxon>Bacteroidia</taxon>
        <taxon>Marinilabiliales</taxon>
        <taxon>Prolixibacteraceae</taxon>
        <taxon>Draconibacterium</taxon>
    </lineage>
</organism>
<dbReference type="InterPro" id="IPR017473">
    <property type="entry name" value="Undecaprenyl-P_gluc_Ptfrase"/>
</dbReference>
<dbReference type="Proteomes" id="UP001145087">
    <property type="component" value="Unassembled WGS sequence"/>
</dbReference>
<dbReference type="GO" id="GO:0016020">
    <property type="term" value="C:membrane"/>
    <property type="evidence" value="ECO:0007669"/>
    <property type="project" value="UniProtKB-SubCell"/>
</dbReference>
<evidence type="ECO:0000313" key="10">
    <source>
        <dbReference type="Proteomes" id="UP001145087"/>
    </source>
</evidence>
<feature type="domain" description="Bacterial sugar transferase" evidence="8">
    <location>
        <begin position="271"/>
        <end position="452"/>
    </location>
</feature>
<reference evidence="9" key="1">
    <citation type="submission" date="2022-11" db="EMBL/GenBank/DDBJ databases">
        <title>Marilongibacter aestuarii gen. nov., sp. nov., isolated from tidal flat sediment.</title>
        <authorList>
            <person name="Jiayan W."/>
        </authorList>
    </citation>
    <scope>NUCLEOTIDE SEQUENCE</scope>
    <source>
        <strain evidence="9">Z1-6</strain>
    </source>
</reference>
<evidence type="ECO:0000256" key="2">
    <source>
        <dbReference type="ARBA" id="ARBA00006464"/>
    </source>
</evidence>
<evidence type="ECO:0000256" key="6">
    <source>
        <dbReference type="ARBA" id="ARBA00023136"/>
    </source>
</evidence>
<evidence type="ECO:0000256" key="3">
    <source>
        <dbReference type="ARBA" id="ARBA00022679"/>
    </source>
</evidence>
<evidence type="ECO:0000256" key="5">
    <source>
        <dbReference type="ARBA" id="ARBA00022989"/>
    </source>
</evidence>
<dbReference type="InterPro" id="IPR017475">
    <property type="entry name" value="EPS_sugar_tfrase"/>
</dbReference>
<evidence type="ECO:0000259" key="8">
    <source>
        <dbReference type="Pfam" id="PF02397"/>
    </source>
</evidence>
<accession>A0A9X3J559</accession>
<dbReference type="GO" id="GO:0089702">
    <property type="term" value="F:undecaprenyl-phosphate glucose phosphotransferase activity"/>
    <property type="evidence" value="ECO:0007669"/>
    <property type="project" value="UniProtKB-EC"/>
</dbReference>
<dbReference type="NCBIfam" id="TIGR03025">
    <property type="entry name" value="EPS_sugtrans"/>
    <property type="match status" value="1"/>
</dbReference>
<keyword evidence="4 7" id="KW-0812">Transmembrane</keyword>
<dbReference type="AlphaFoldDB" id="A0A9X3J559"/>
<feature type="transmembrane region" description="Helical" evidence="7">
    <location>
        <begin position="276"/>
        <end position="298"/>
    </location>
</feature>
<name>A0A9X3J559_9BACT</name>
<dbReference type="InterPro" id="IPR003362">
    <property type="entry name" value="Bact_transf"/>
</dbReference>
<feature type="transmembrane region" description="Helical" evidence="7">
    <location>
        <begin position="81"/>
        <end position="98"/>
    </location>
</feature>
<keyword evidence="5 7" id="KW-1133">Transmembrane helix</keyword>
<comment type="similarity">
    <text evidence="2">Belongs to the bacterial sugar transferase family.</text>
</comment>
<gene>
    <name evidence="9" type="ORF">OU798_02020</name>
</gene>
<dbReference type="Gene3D" id="3.40.50.720">
    <property type="entry name" value="NAD(P)-binding Rossmann-like Domain"/>
    <property type="match status" value="1"/>
</dbReference>
<evidence type="ECO:0000313" key="9">
    <source>
        <dbReference type="EMBL" id="MCY1719101.1"/>
    </source>
</evidence>
<proteinExistence type="inferred from homology"/>
<protein>
    <submittedName>
        <fullName evidence="9">Undecaprenyl-phosphate glucose phosphotransferase</fullName>
        <ecNumber evidence="9">2.7.8.31</ecNumber>
    </submittedName>
</protein>
<dbReference type="PANTHER" id="PTHR30576">
    <property type="entry name" value="COLANIC BIOSYNTHESIS UDP-GLUCOSE LIPID CARRIER TRANSFERASE"/>
    <property type="match status" value="1"/>
</dbReference>
<dbReference type="Pfam" id="PF13727">
    <property type="entry name" value="CoA_binding_3"/>
    <property type="match status" value="1"/>
</dbReference>
<sequence length="461" mass="53470">MRSRETELLYIYLAFDLFLLNAALLLTAWISLDISVRDYNSIISYILHGNLAWVITYVAFSKKNLYLRDSFLHRIWRISKRQVIFIVVSGAIALIFLPEHISRLFFFQYCLLFYIGKIIAYWLIYSYLKFKRSKRMNTTQVAVVGCGDTGNILKDIIESNPNLGYTFSGFVCSNTPENEKYLGHPDNLEELIDKHNIHVIFYTISFFNGGNAEQRGKEVLKICNRKGVRLKFVPTNQQWFRRRLNMESMGDMVIINPQEIPLDNVTLRLQKRAFDLLFSALVTLLLLSWLFPILAIIIKLNSKGPVFFAQNRTGINNKTFKCLKFRSMKVNGSADAKQATANDDRITKVGRFLRKSNLDELPQFLNVLAGNMSVVGPRPHMLKHTEEYSALIDHYLIRHYVKPGITGWAQVKGYRGETQHVSSMEKRVNADMEYIENWTFTWDLKIIWLTVFGKKVWKNAG</sequence>
<comment type="subcellular location">
    <subcellularLocation>
        <location evidence="1">Membrane</location>
        <topology evidence="1">Multi-pass membrane protein</topology>
    </subcellularLocation>
</comment>
<keyword evidence="3 9" id="KW-0808">Transferase</keyword>
<dbReference type="PANTHER" id="PTHR30576:SF0">
    <property type="entry name" value="UNDECAPRENYL-PHOSPHATE N-ACETYLGALACTOSAMINYL 1-PHOSPHATE TRANSFERASE-RELATED"/>
    <property type="match status" value="1"/>
</dbReference>
<dbReference type="EC" id="2.7.8.31" evidence="9"/>
<comment type="caution">
    <text evidence="9">The sequence shown here is derived from an EMBL/GenBank/DDBJ whole genome shotgun (WGS) entry which is preliminary data.</text>
</comment>
<dbReference type="Pfam" id="PF02397">
    <property type="entry name" value="Bac_transf"/>
    <property type="match status" value="1"/>
</dbReference>
<feature type="transmembrane region" description="Helical" evidence="7">
    <location>
        <begin position="104"/>
        <end position="128"/>
    </location>
</feature>
<feature type="transmembrane region" description="Helical" evidence="7">
    <location>
        <begin position="42"/>
        <end position="60"/>
    </location>
</feature>